<keyword evidence="7" id="KW-1185">Reference proteome</keyword>
<keyword evidence="2" id="KW-0342">GTP-binding</keyword>
<dbReference type="InterPro" id="IPR036525">
    <property type="entry name" value="Tubulin/FtsZ_GTPase_sf"/>
</dbReference>
<dbReference type="AlphaFoldDB" id="A0AA97I3F2"/>
<dbReference type="SMART" id="SM00864">
    <property type="entry name" value="Tubulin"/>
    <property type="match status" value="1"/>
</dbReference>
<feature type="compositionally biased region" description="Basic and acidic residues" evidence="4">
    <location>
        <begin position="689"/>
        <end position="700"/>
    </location>
</feature>
<sequence length="918" mass="100921">MRILAIGVGGAGSRIVDQLYYQDRRSSVNCISAIVIDTDGNFLSQLRNLPDEAKVFSPVLDPAVHFDACSTIDVDEVMSQVKKMDNVDIDAIFVFTGLGGHLSDVIPDLTNEIRKSYVEPVFAVCTLPYLREGRLIATKAADDLDMIGECVDGIFLFDNETWYKKIKASFETTLDEAGNPVQKPSPFGKHFPENPRDTYKMLNERISRQVGLLLRAGEFNESGFESAEIVLDAGEILNTLKGNGMTAIGYAIEMLPSNWLDPLERWRSDTYFSEGSHKRATRIVSLAKQAVYEDISIPCDLTSADKALVLIAGPSRELSMKGFQTVRKWIDSSIAGLEMRSGDYPVRNTRYVGIIIMLSGLHNIPRLEEIRKIREVYRLEEEQKRQMEEEQRILREDEMLLLSKGRSSEEKDNREIYESEHSPLNQQCGNLGDETPSYTSGYPEGCSGEYNNRPSSACDDESLEEEAWGLISGYSDDSLSGASDNTIAGADDRLGMNGEEAYFGSYELDLLETSEGGNFSAGASPSLNIADFLEDDLAEAESYQGSENYSPGAVDQAGINRGYSFVELLEDEEMDDYDDGGDNAGDFVNYDESEPISLTSREYVKKEEYEELKKEQSDGMPLVKKEKVHDDQIVISGKKEKKKDNNGINLPGRSGKTDLDMTRMTSVDMGKAPKDRIFGVGEIKGPSVPREKSDVARVGEKISIGGSVQRPTDKAFSGSRISGGKVLKPNDNTFSGGSISVGHKLKPSDNALSGGKVSVSPNIRAKEGSLSGGRLSIRPAIRPKDNNLNGKLSMGGAARKPKELLSGGVRMRNDVSAPKELLSGGVKMRGDAVKPRELISDDTKIKGMKAVRSKDESFSRAEKRLVSAKSAGAKDPEPGKRRLQVKDDRTPSADKKSVNKKSKSSFSSDSEDDDMLWL</sequence>
<dbReference type="Pfam" id="PF00091">
    <property type="entry name" value="Tubulin"/>
    <property type="match status" value="1"/>
</dbReference>
<dbReference type="RefSeq" id="WP_317137095.1">
    <property type="nucleotide sequence ID" value="NZ_CP043875.1"/>
</dbReference>
<dbReference type="Gene3D" id="3.30.1330.20">
    <property type="entry name" value="Tubulin/FtsZ, C-terminal domain"/>
    <property type="match status" value="1"/>
</dbReference>
<dbReference type="GeneID" id="85228883"/>
<evidence type="ECO:0000313" key="7">
    <source>
        <dbReference type="Proteomes" id="UP001301797"/>
    </source>
</evidence>
<feature type="compositionally biased region" description="Acidic residues" evidence="4">
    <location>
        <begin position="909"/>
        <end position="918"/>
    </location>
</feature>
<evidence type="ECO:0000256" key="3">
    <source>
        <dbReference type="SAM" id="Coils"/>
    </source>
</evidence>
<protein>
    <recommendedName>
        <fullName evidence="5">Tubulin/FtsZ GTPase domain-containing protein</fullName>
    </recommendedName>
</protein>
<dbReference type="InterPro" id="IPR037103">
    <property type="entry name" value="Tubulin/FtsZ-like_C"/>
</dbReference>
<dbReference type="KEGG" id="mefw:F1737_01900"/>
<feature type="coiled-coil region" evidence="3">
    <location>
        <begin position="370"/>
        <end position="397"/>
    </location>
</feature>
<dbReference type="CDD" id="cd22249">
    <property type="entry name" value="UDM1_RNF168_RNF169-like"/>
    <property type="match status" value="1"/>
</dbReference>
<evidence type="ECO:0000256" key="2">
    <source>
        <dbReference type="ARBA" id="ARBA00023134"/>
    </source>
</evidence>
<dbReference type="GO" id="GO:0005525">
    <property type="term" value="F:GTP binding"/>
    <property type="evidence" value="ECO:0007669"/>
    <property type="project" value="UniProtKB-KW"/>
</dbReference>
<feature type="compositionally biased region" description="Basic and acidic residues" evidence="4">
    <location>
        <begin position="852"/>
        <end position="865"/>
    </location>
</feature>
<evidence type="ECO:0000313" key="6">
    <source>
        <dbReference type="EMBL" id="WOF15524.1"/>
    </source>
</evidence>
<dbReference type="SUPFAM" id="SSF52490">
    <property type="entry name" value="Tubulin nucleotide-binding domain-like"/>
    <property type="match status" value="1"/>
</dbReference>
<feature type="region of interest" description="Disordered" evidence="4">
    <location>
        <begin position="614"/>
        <end position="835"/>
    </location>
</feature>
<evidence type="ECO:0000256" key="4">
    <source>
        <dbReference type="SAM" id="MobiDB-lite"/>
    </source>
</evidence>
<dbReference type="Pfam" id="PF21011">
    <property type="entry name" value="CetZ_C"/>
    <property type="match status" value="1"/>
</dbReference>
<dbReference type="InterPro" id="IPR048737">
    <property type="entry name" value="CetZ_C"/>
</dbReference>
<gene>
    <name evidence="6" type="ORF">F1737_01900</name>
</gene>
<evidence type="ECO:0000256" key="1">
    <source>
        <dbReference type="ARBA" id="ARBA00022741"/>
    </source>
</evidence>
<dbReference type="Gene3D" id="3.40.50.1440">
    <property type="entry name" value="Tubulin/FtsZ, GTPase domain"/>
    <property type="match status" value="1"/>
</dbReference>
<dbReference type="CDD" id="cd02202">
    <property type="entry name" value="CetZ_tubulin-like"/>
    <property type="match status" value="1"/>
</dbReference>
<feature type="compositionally biased region" description="Basic and acidic residues" evidence="4">
    <location>
        <begin position="614"/>
        <end position="632"/>
    </location>
</feature>
<keyword evidence="3" id="KW-0175">Coiled coil</keyword>
<organism evidence="6 7">
    <name type="scientific">Methanochimaera problematica</name>
    <dbReference type="NCBI Taxonomy" id="2609417"/>
    <lineage>
        <taxon>Archaea</taxon>
        <taxon>Methanobacteriati</taxon>
        <taxon>Methanobacteriota</taxon>
        <taxon>Stenosarchaea group</taxon>
        <taxon>Methanomicrobia</taxon>
        <taxon>Methanomicrobiales</taxon>
        <taxon>Methanomicrobiaceae</taxon>
        <taxon>Methanochimaera</taxon>
    </lineage>
</organism>
<keyword evidence="1" id="KW-0547">Nucleotide-binding</keyword>
<reference evidence="6 7" key="1">
    <citation type="submission" date="2019-09" db="EMBL/GenBank/DDBJ databases">
        <title>The complete genome of Methanoplanus sp. FWC-SCC4.</title>
        <authorList>
            <person name="Chen S.-C."/>
            <person name="Zhou Y.-Z."/>
            <person name="Lai M.-C."/>
        </authorList>
    </citation>
    <scope>NUCLEOTIDE SEQUENCE [LARGE SCALE GENOMIC DNA]</scope>
    <source>
        <strain evidence="6 7">FWC-SCC4</strain>
    </source>
</reference>
<evidence type="ECO:0000259" key="5">
    <source>
        <dbReference type="SMART" id="SM00864"/>
    </source>
</evidence>
<name>A0AA97I3F2_9EURY</name>
<dbReference type="Proteomes" id="UP001301797">
    <property type="component" value="Chromosome"/>
</dbReference>
<accession>A0AA97I3F2</accession>
<dbReference type="EMBL" id="CP043875">
    <property type="protein sequence ID" value="WOF15524.1"/>
    <property type="molecule type" value="Genomic_DNA"/>
</dbReference>
<feature type="domain" description="Tubulin/FtsZ GTPase" evidence="5">
    <location>
        <begin position="2"/>
        <end position="217"/>
    </location>
</feature>
<dbReference type="InterPro" id="IPR003008">
    <property type="entry name" value="Tubulin_FtsZ_GTPase"/>
</dbReference>
<feature type="region of interest" description="Disordered" evidence="4">
    <location>
        <begin position="849"/>
        <end position="918"/>
    </location>
</feature>
<proteinExistence type="predicted"/>
<feature type="compositionally biased region" description="Basic and acidic residues" evidence="4">
    <location>
        <begin position="872"/>
        <end position="897"/>
    </location>
</feature>